<evidence type="ECO:0000313" key="2">
    <source>
        <dbReference type="EMBL" id="JAD91642.1"/>
    </source>
</evidence>
<sequence length="46" mass="5577">MNKICSLVHDEPFFQRSFILINRRKKCPKKKKREEKKTLNREIASS</sequence>
<dbReference type="EMBL" id="GBRH01206253">
    <property type="protein sequence ID" value="JAD91642.1"/>
    <property type="molecule type" value="Transcribed_RNA"/>
</dbReference>
<protein>
    <submittedName>
        <fullName evidence="2">Uncharacterized protein</fullName>
    </submittedName>
</protein>
<dbReference type="AlphaFoldDB" id="A0A0A9E6R7"/>
<evidence type="ECO:0000256" key="1">
    <source>
        <dbReference type="SAM" id="MobiDB-lite"/>
    </source>
</evidence>
<accession>A0A0A9E6R7</accession>
<name>A0A0A9E6R7_ARUDO</name>
<feature type="region of interest" description="Disordered" evidence="1">
    <location>
        <begin position="26"/>
        <end position="46"/>
    </location>
</feature>
<reference evidence="2" key="1">
    <citation type="submission" date="2014-09" db="EMBL/GenBank/DDBJ databases">
        <authorList>
            <person name="Magalhaes I.L.F."/>
            <person name="Oliveira U."/>
            <person name="Santos F.R."/>
            <person name="Vidigal T.H.D.A."/>
            <person name="Brescovit A.D."/>
            <person name="Santos A.J."/>
        </authorList>
    </citation>
    <scope>NUCLEOTIDE SEQUENCE</scope>
    <source>
        <tissue evidence="2">Shoot tissue taken approximately 20 cm above the soil surface</tissue>
    </source>
</reference>
<organism evidence="2">
    <name type="scientific">Arundo donax</name>
    <name type="common">Giant reed</name>
    <name type="synonym">Donax arundinaceus</name>
    <dbReference type="NCBI Taxonomy" id="35708"/>
    <lineage>
        <taxon>Eukaryota</taxon>
        <taxon>Viridiplantae</taxon>
        <taxon>Streptophyta</taxon>
        <taxon>Embryophyta</taxon>
        <taxon>Tracheophyta</taxon>
        <taxon>Spermatophyta</taxon>
        <taxon>Magnoliopsida</taxon>
        <taxon>Liliopsida</taxon>
        <taxon>Poales</taxon>
        <taxon>Poaceae</taxon>
        <taxon>PACMAD clade</taxon>
        <taxon>Arundinoideae</taxon>
        <taxon>Arundineae</taxon>
        <taxon>Arundo</taxon>
    </lineage>
</organism>
<proteinExistence type="predicted"/>
<reference evidence="2" key="2">
    <citation type="journal article" date="2015" name="Data Brief">
        <title>Shoot transcriptome of the giant reed, Arundo donax.</title>
        <authorList>
            <person name="Barrero R.A."/>
            <person name="Guerrero F.D."/>
            <person name="Moolhuijzen P."/>
            <person name="Goolsby J.A."/>
            <person name="Tidwell J."/>
            <person name="Bellgard S.E."/>
            <person name="Bellgard M.I."/>
        </authorList>
    </citation>
    <scope>NUCLEOTIDE SEQUENCE</scope>
    <source>
        <tissue evidence="2">Shoot tissue taken approximately 20 cm above the soil surface</tissue>
    </source>
</reference>